<evidence type="ECO:0000256" key="6">
    <source>
        <dbReference type="ARBA" id="ARBA00023053"/>
    </source>
</evidence>
<dbReference type="AlphaFoldDB" id="A0A1M5YC30"/>
<dbReference type="SMART" id="SM00091">
    <property type="entry name" value="PAS"/>
    <property type="match status" value="1"/>
</dbReference>
<feature type="transmembrane region" description="Helical" evidence="11">
    <location>
        <begin position="114"/>
        <end position="134"/>
    </location>
</feature>
<dbReference type="RefSeq" id="WP_073378696.1">
    <property type="nucleotide sequence ID" value="NZ_FQXS01000032.1"/>
</dbReference>
<dbReference type="EMBL" id="FQXS01000032">
    <property type="protein sequence ID" value="SHI09567.1"/>
    <property type="molecule type" value="Genomic_DNA"/>
</dbReference>
<gene>
    <name evidence="13" type="ORF">SAMN02745124_03852</name>
</gene>
<evidence type="ECO:0000256" key="10">
    <source>
        <dbReference type="ARBA" id="ARBA00025753"/>
    </source>
</evidence>
<dbReference type="CDD" id="cd00130">
    <property type="entry name" value="PAS"/>
    <property type="match status" value="1"/>
</dbReference>
<comment type="subcellular location">
    <subcellularLocation>
        <location evidence="1">Membrane</location>
        <topology evidence="1">Multi-pass membrane protein</topology>
    </subcellularLocation>
</comment>
<feature type="transmembrane region" description="Helical" evidence="11">
    <location>
        <begin position="578"/>
        <end position="598"/>
    </location>
</feature>
<evidence type="ECO:0000256" key="3">
    <source>
        <dbReference type="ARBA" id="ARBA00022449"/>
    </source>
</evidence>
<feature type="domain" description="PAS" evidence="12">
    <location>
        <begin position="318"/>
        <end position="362"/>
    </location>
</feature>
<name>A0A1M5YC30_9BACT</name>
<dbReference type="GO" id="GO:0015297">
    <property type="term" value="F:antiporter activity"/>
    <property type="evidence" value="ECO:0007669"/>
    <property type="project" value="UniProtKB-KW"/>
</dbReference>
<dbReference type="InterPro" id="IPR045016">
    <property type="entry name" value="NhaD-like"/>
</dbReference>
<dbReference type="PANTHER" id="PTHR43269:SF2">
    <property type="entry name" value="SODIUM_PROTON ANTIPORTER 1-RELATED"/>
    <property type="match status" value="1"/>
</dbReference>
<accession>A0A1M5YC30</accession>
<dbReference type="PROSITE" id="PS50112">
    <property type="entry name" value="PAS"/>
    <property type="match status" value="1"/>
</dbReference>
<evidence type="ECO:0000256" key="8">
    <source>
        <dbReference type="ARBA" id="ARBA00023136"/>
    </source>
</evidence>
<evidence type="ECO:0000313" key="14">
    <source>
        <dbReference type="Proteomes" id="UP000184139"/>
    </source>
</evidence>
<dbReference type="STRING" id="1121409.SAMN02745124_03852"/>
<feature type="transmembrane region" description="Helical" evidence="11">
    <location>
        <begin position="20"/>
        <end position="39"/>
    </location>
</feature>
<feature type="transmembrane region" description="Helical" evidence="11">
    <location>
        <begin position="81"/>
        <end position="102"/>
    </location>
</feature>
<keyword evidence="14" id="KW-1185">Reference proteome</keyword>
<dbReference type="InterPro" id="IPR004680">
    <property type="entry name" value="Cit_transptr-like_dom"/>
</dbReference>
<evidence type="ECO:0000259" key="12">
    <source>
        <dbReference type="PROSITE" id="PS50112"/>
    </source>
</evidence>
<dbReference type="InterPro" id="IPR035965">
    <property type="entry name" value="PAS-like_dom_sf"/>
</dbReference>
<keyword evidence="3" id="KW-0050">Antiport</keyword>
<keyword evidence="6" id="KW-0915">Sodium</keyword>
<protein>
    <submittedName>
        <fullName evidence="13">Sodium/proton antiporter, NhaD family (TC 2.A.62)</fullName>
    </submittedName>
</protein>
<dbReference type="Pfam" id="PF03600">
    <property type="entry name" value="CitMHS"/>
    <property type="match status" value="2"/>
</dbReference>
<dbReference type="SUPFAM" id="SSF55785">
    <property type="entry name" value="PYP-like sensor domain (PAS domain)"/>
    <property type="match status" value="1"/>
</dbReference>
<dbReference type="Proteomes" id="UP000184139">
    <property type="component" value="Unassembled WGS sequence"/>
</dbReference>
<dbReference type="GO" id="GO:0006814">
    <property type="term" value="P:sodium ion transport"/>
    <property type="evidence" value="ECO:0007669"/>
    <property type="project" value="UniProtKB-KW"/>
</dbReference>
<evidence type="ECO:0000256" key="5">
    <source>
        <dbReference type="ARBA" id="ARBA00022989"/>
    </source>
</evidence>
<keyword evidence="9" id="KW-0739">Sodium transport</keyword>
<dbReference type="InterPro" id="IPR000014">
    <property type="entry name" value="PAS"/>
</dbReference>
<keyword evidence="5 11" id="KW-1133">Transmembrane helix</keyword>
<evidence type="ECO:0000256" key="11">
    <source>
        <dbReference type="SAM" id="Phobius"/>
    </source>
</evidence>
<dbReference type="OrthoDB" id="9772058at2"/>
<feature type="transmembrane region" description="Helical" evidence="11">
    <location>
        <begin position="205"/>
        <end position="230"/>
    </location>
</feature>
<keyword evidence="4 11" id="KW-0812">Transmembrane</keyword>
<evidence type="ECO:0000256" key="7">
    <source>
        <dbReference type="ARBA" id="ARBA00023065"/>
    </source>
</evidence>
<keyword evidence="2" id="KW-0813">Transport</keyword>
<evidence type="ECO:0000256" key="9">
    <source>
        <dbReference type="ARBA" id="ARBA00023201"/>
    </source>
</evidence>
<reference evidence="13 14" key="1">
    <citation type="submission" date="2016-11" db="EMBL/GenBank/DDBJ databases">
        <authorList>
            <person name="Jaros S."/>
            <person name="Januszkiewicz K."/>
            <person name="Wedrychowicz H."/>
        </authorList>
    </citation>
    <scope>NUCLEOTIDE SEQUENCE [LARGE SCALE GENOMIC DNA]</scope>
    <source>
        <strain evidence="13 14">DSM 9705</strain>
    </source>
</reference>
<dbReference type="Pfam" id="PF00989">
    <property type="entry name" value="PAS"/>
    <property type="match status" value="1"/>
</dbReference>
<comment type="similarity">
    <text evidence="10">Belongs to the NhaD Na(+)/H(+) (TC 2.A.62) antiporter family.</text>
</comment>
<dbReference type="GO" id="GO:0016020">
    <property type="term" value="C:membrane"/>
    <property type="evidence" value="ECO:0007669"/>
    <property type="project" value="UniProtKB-SubCell"/>
</dbReference>
<organism evidence="13 14">
    <name type="scientific">Desulfofustis glycolicus DSM 9705</name>
    <dbReference type="NCBI Taxonomy" id="1121409"/>
    <lineage>
        <taxon>Bacteria</taxon>
        <taxon>Pseudomonadati</taxon>
        <taxon>Thermodesulfobacteriota</taxon>
        <taxon>Desulfobulbia</taxon>
        <taxon>Desulfobulbales</taxon>
        <taxon>Desulfocapsaceae</taxon>
        <taxon>Desulfofustis</taxon>
    </lineage>
</organism>
<evidence type="ECO:0000256" key="1">
    <source>
        <dbReference type="ARBA" id="ARBA00004141"/>
    </source>
</evidence>
<feature type="transmembrane region" description="Helical" evidence="11">
    <location>
        <begin position="51"/>
        <end position="69"/>
    </location>
</feature>
<dbReference type="GO" id="GO:0006355">
    <property type="term" value="P:regulation of DNA-templated transcription"/>
    <property type="evidence" value="ECO:0007669"/>
    <property type="project" value="InterPro"/>
</dbReference>
<evidence type="ECO:0000256" key="4">
    <source>
        <dbReference type="ARBA" id="ARBA00022692"/>
    </source>
</evidence>
<keyword evidence="7" id="KW-0406">Ion transport</keyword>
<evidence type="ECO:0000256" key="2">
    <source>
        <dbReference type="ARBA" id="ARBA00022448"/>
    </source>
</evidence>
<proteinExistence type="inferred from homology"/>
<dbReference type="NCBIfam" id="NF038006">
    <property type="entry name" value="NhaD_1"/>
    <property type="match status" value="2"/>
</dbReference>
<feature type="transmembrane region" description="Helical" evidence="11">
    <location>
        <begin position="242"/>
        <end position="264"/>
    </location>
</feature>
<dbReference type="InterPro" id="IPR013767">
    <property type="entry name" value="PAS_fold"/>
</dbReference>
<keyword evidence="8 11" id="KW-0472">Membrane</keyword>
<sequence length="603" mass="66015">MSNLTTELASVATAVDLTGTVYGYLAILLFALAYILVPFENVIHLRKSKPVLLAAGLIWILVALAYLGAGDTHTAHEAIRSSLLEYAELFLFLLAAMTYINAMEERNVFQALRAFLVSRGFSLRIIFWLTGLLAFLISPIADNLTTALLMGAVVMAVGGDNKKFVGLACINVVIAANAGGAFSPFGDITTLMVWQKGKVHFAEFWVIFFPSLVNWLIPAAAMSMAIVNTGPKMLDEKVSMKYGARAIMAFFLLTITTAVCFHNFLHLPPVVGMMLGLGFLGPLSYHIKLHEGRSERYDYILGTRGAESINPITTILKSKLELSDIIEKVAMPAFAIDNDHNITHWNKACEEFTGLPAPKMVGTRNQWQPFYDKKQPVMADLVLNYMPEKAIERHYAGHFKRSTYFDGVYEATRFVPSLGENGRWICFTGAPLKNAEGKVVGAVEVIEDYTDKAAAARQFDLMKKISRAEWDTLLFFYGVIMCVGGLAQFGYLAVISQYMYHDLGATTANVLVGLLSAVVDNIPVMYAVLTMDPSMSHGQWLLVTLTAGVGGSMLSIGSAAGVALMGTARGVYTFGAHLRWTPVILMGYAAGILCHLFLNARLM</sequence>
<feature type="transmembrane region" description="Helical" evidence="11">
    <location>
        <begin position="541"/>
        <end position="566"/>
    </location>
</feature>
<feature type="transmembrane region" description="Helical" evidence="11">
    <location>
        <begin position="472"/>
        <end position="495"/>
    </location>
</feature>
<feature type="transmembrane region" description="Helical" evidence="11">
    <location>
        <begin position="507"/>
        <end position="529"/>
    </location>
</feature>
<dbReference type="Gene3D" id="3.30.450.20">
    <property type="entry name" value="PAS domain"/>
    <property type="match status" value="1"/>
</dbReference>
<dbReference type="PANTHER" id="PTHR43269">
    <property type="entry name" value="SODIUM/PROTON ANTIPORTER 1-RELATED"/>
    <property type="match status" value="1"/>
</dbReference>
<evidence type="ECO:0000313" key="13">
    <source>
        <dbReference type="EMBL" id="SHI09567.1"/>
    </source>
</evidence>
<feature type="transmembrane region" description="Helical" evidence="11">
    <location>
        <begin position="164"/>
        <end position="185"/>
    </location>
</feature>